<protein>
    <submittedName>
        <fullName evidence="1">XRE family transcriptional regulator</fullName>
    </submittedName>
</protein>
<accession>A0AC61R4Y4</accession>
<sequence>MPFQIKQQSALVDQGIPKERIAGAYYRLHRRGQKRSLIALAKELRMNKGFLSDLENGKRHFPEGTVSQINEILNVSFDEDQNLWRQAREDLFQLFEYFFFEQTERICSKYEEIQKSEEERLHSYGFFVSLMIKLFYFLRIVQDDEKVRQIKMVIDQNLNCLQNDELAVYYCLLGIFYKRNTMDNPIALDCFLKSGELCNPNSHVHAMNTFQLISVYAELNQPVIAYKKCLEAREVLKLCNNYSRLITVDMFECVVLTDLRLFLEAKEKLLHLLVSSNNEYLNYPTGQIYHNLAWNALLSENYEECIQYAKRAKLEKDSSPDLCYYVPFSLFKLNRVEEAFKACEKAEEEECDTSYRLFLRAIKDRINGQDEQFEHSILAYYQSLLENKRYEDISFIQDFMLDYFEEKENTIKIVQVVRDIRLYMNHQLDRFTTCLGDFS</sequence>
<evidence type="ECO:0000313" key="1">
    <source>
        <dbReference type="EMBL" id="TGY65042.1"/>
    </source>
</evidence>
<proteinExistence type="predicted"/>
<gene>
    <name evidence="1" type="ORF">E5336_10490</name>
</gene>
<reference evidence="1" key="1">
    <citation type="submission" date="2019-04" db="EMBL/GenBank/DDBJ databases">
        <title>Microbes associate with the intestines of laboratory mice.</title>
        <authorList>
            <person name="Navarre W."/>
            <person name="Wong E."/>
            <person name="Huang K."/>
            <person name="Tropini C."/>
            <person name="Ng K."/>
            <person name="Yu B."/>
        </authorList>
    </citation>
    <scope>NUCLEOTIDE SEQUENCE</scope>
    <source>
        <strain evidence="1">NM09_H32</strain>
    </source>
</reference>
<evidence type="ECO:0000313" key="2">
    <source>
        <dbReference type="Proteomes" id="UP000308836"/>
    </source>
</evidence>
<dbReference type="EMBL" id="SRYG01000024">
    <property type="protein sequence ID" value="TGY65042.1"/>
    <property type="molecule type" value="Genomic_DNA"/>
</dbReference>
<organism evidence="1 2">
    <name type="scientific">Dubosiella muris</name>
    <dbReference type="NCBI Taxonomy" id="3038133"/>
    <lineage>
        <taxon>Bacteria</taxon>
        <taxon>Bacillati</taxon>
        <taxon>Bacillota</taxon>
        <taxon>Erysipelotrichia</taxon>
        <taxon>Erysipelotrichales</taxon>
        <taxon>Erysipelotrichaceae</taxon>
        <taxon>Dubosiella</taxon>
    </lineage>
</organism>
<keyword evidence="2" id="KW-1185">Reference proteome</keyword>
<name>A0AC61R4Y4_9FIRM</name>
<comment type="caution">
    <text evidence="1">The sequence shown here is derived from an EMBL/GenBank/DDBJ whole genome shotgun (WGS) entry which is preliminary data.</text>
</comment>
<dbReference type="Proteomes" id="UP000308836">
    <property type="component" value="Unassembled WGS sequence"/>
</dbReference>